<comment type="caution">
    <text evidence="2">The sequence shown here is derived from an EMBL/GenBank/DDBJ whole genome shotgun (WGS) entry which is preliminary data.</text>
</comment>
<dbReference type="AlphaFoldDB" id="A0A5A9NQW2"/>
<proteinExistence type="predicted"/>
<evidence type="ECO:0000313" key="2">
    <source>
        <dbReference type="EMBL" id="KAA0712554.1"/>
    </source>
</evidence>
<dbReference type="Gene3D" id="2.40.50.140">
    <property type="entry name" value="Nucleic acid-binding proteins"/>
    <property type="match status" value="1"/>
</dbReference>
<protein>
    <submittedName>
        <fullName evidence="2">Uncharacterized protein</fullName>
    </submittedName>
</protein>
<evidence type="ECO:0000313" key="1">
    <source>
        <dbReference type="EMBL" id="KAA0701488.1"/>
    </source>
</evidence>
<dbReference type="InterPro" id="IPR012340">
    <property type="entry name" value="NA-bd_OB-fold"/>
</dbReference>
<dbReference type="EMBL" id="SOYY01000014">
    <property type="protein sequence ID" value="KAA0712554.1"/>
    <property type="molecule type" value="Genomic_DNA"/>
</dbReference>
<evidence type="ECO:0000313" key="3">
    <source>
        <dbReference type="Proteomes" id="UP000324632"/>
    </source>
</evidence>
<organism evidence="2 3">
    <name type="scientific">Triplophysa tibetana</name>
    <dbReference type="NCBI Taxonomy" id="1572043"/>
    <lineage>
        <taxon>Eukaryota</taxon>
        <taxon>Metazoa</taxon>
        <taxon>Chordata</taxon>
        <taxon>Craniata</taxon>
        <taxon>Vertebrata</taxon>
        <taxon>Euteleostomi</taxon>
        <taxon>Actinopterygii</taxon>
        <taxon>Neopterygii</taxon>
        <taxon>Teleostei</taxon>
        <taxon>Ostariophysi</taxon>
        <taxon>Cypriniformes</taxon>
        <taxon>Nemacheilidae</taxon>
        <taxon>Triplophysa</taxon>
    </lineage>
</organism>
<name>A0A5A9NQW2_9TELE</name>
<dbReference type="EMBL" id="SOYY01000058">
    <property type="protein sequence ID" value="KAA0701488.1"/>
    <property type="molecule type" value="Genomic_DNA"/>
</dbReference>
<keyword evidence="3" id="KW-1185">Reference proteome</keyword>
<accession>A0A5A9NQW2</accession>
<dbReference type="SUPFAM" id="SSF50249">
    <property type="entry name" value="Nucleic acid-binding proteins"/>
    <property type="match status" value="1"/>
</dbReference>
<sequence>MPQPNSRRANCFIFSGGCLRLMECVRLAASRFEIQGRLLSKSTMFGVLSRNSVYQAGLQRSWDFLYGKASVVHAGGKERQGCETAERQVEMELFRSGWLRNLVLPFYQPESDEPAVSPLCAAELQEAHYSGGESPLSETAFKLNGSVNKVVPVNCSDFELKEVVTYEGTGDMKVTLWDPFVNATEATKSYAFKNLWTRDRGGCIYLSTGPSSVIEPITDLTVAEDKSETSQQE</sequence>
<gene>
    <name evidence="2" type="ORF">E1301_Tti021239</name>
    <name evidence="1" type="ORF">E1301_Tti023909</name>
</gene>
<reference evidence="2 3" key="1">
    <citation type="journal article" date="2019" name="Mol. Ecol. Resour.">
        <title>Chromosome-level genome assembly of Triplophysa tibetana, a fish adapted to the harsh high-altitude environment of the Tibetan Plateau.</title>
        <authorList>
            <person name="Yang X."/>
            <person name="Liu H."/>
            <person name="Ma Z."/>
            <person name="Zou Y."/>
            <person name="Zou M."/>
            <person name="Mao Y."/>
            <person name="Li X."/>
            <person name="Wang H."/>
            <person name="Chen T."/>
            <person name="Wang W."/>
            <person name="Yang R."/>
        </authorList>
    </citation>
    <scope>NUCLEOTIDE SEQUENCE [LARGE SCALE GENOMIC DNA]</scope>
    <source>
        <strain evidence="2">TTIB1903HZAU</strain>
        <tissue evidence="2">Muscle</tissue>
    </source>
</reference>
<dbReference type="Proteomes" id="UP000324632">
    <property type="component" value="Chromosome 14"/>
</dbReference>